<dbReference type="InterPro" id="IPR018165">
    <property type="entry name" value="Ala-tRNA-synth_IIc_core"/>
</dbReference>
<dbReference type="InterPro" id="IPR012947">
    <property type="entry name" value="tRNA_SAD"/>
</dbReference>
<keyword evidence="4" id="KW-0862">Zinc</keyword>
<evidence type="ECO:0000256" key="5">
    <source>
        <dbReference type="SAM" id="Coils"/>
    </source>
</evidence>
<evidence type="ECO:0000313" key="7">
    <source>
        <dbReference type="EMBL" id="MFD1737272.1"/>
    </source>
</evidence>
<dbReference type="PANTHER" id="PTHR43462">
    <property type="entry name" value="ALANYL-TRNA EDITING PROTEIN"/>
    <property type="match status" value="1"/>
</dbReference>
<evidence type="ECO:0000256" key="2">
    <source>
        <dbReference type="ARBA" id="ARBA00004496"/>
    </source>
</evidence>
<dbReference type="EMBL" id="JBHUEM010000020">
    <property type="protein sequence ID" value="MFD1737272.1"/>
    <property type="molecule type" value="Genomic_DNA"/>
</dbReference>
<evidence type="ECO:0000313" key="8">
    <source>
        <dbReference type="Proteomes" id="UP001597214"/>
    </source>
</evidence>
<dbReference type="InterPro" id="IPR051335">
    <property type="entry name" value="Alanyl-tRNA_Editing_Enzymes"/>
</dbReference>
<dbReference type="Gene3D" id="3.30.980.10">
    <property type="entry name" value="Threonyl-trna Synthetase, Chain A, domain 2"/>
    <property type="match status" value="1"/>
</dbReference>
<dbReference type="Proteomes" id="UP001597214">
    <property type="component" value="Unassembled WGS sequence"/>
</dbReference>
<evidence type="ECO:0000256" key="4">
    <source>
        <dbReference type="ARBA" id="ARBA00022833"/>
    </source>
</evidence>
<keyword evidence="5" id="KW-0175">Coiled coil</keyword>
<dbReference type="Pfam" id="PF07973">
    <property type="entry name" value="tRNA_SAD"/>
    <property type="match status" value="1"/>
</dbReference>
<protein>
    <submittedName>
        <fullName evidence="7">DHHA1 domain-containing protein</fullName>
    </submittedName>
</protein>
<evidence type="ECO:0000256" key="3">
    <source>
        <dbReference type="ARBA" id="ARBA00022723"/>
    </source>
</evidence>
<evidence type="ECO:0000259" key="6">
    <source>
        <dbReference type="PROSITE" id="PS50860"/>
    </source>
</evidence>
<gene>
    <name evidence="7" type="ORF">ACFSCX_11980</name>
</gene>
<keyword evidence="3" id="KW-0479">Metal-binding</keyword>
<comment type="caution">
    <text evidence="7">The sequence shown here is derived from an EMBL/GenBank/DDBJ whole genome shotgun (WGS) entry which is preliminary data.</text>
</comment>
<feature type="coiled-coil region" evidence="5">
    <location>
        <begin position="257"/>
        <end position="284"/>
    </location>
</feature>
<keyword evidence="8" id="KW-1185">Reference proteome</keyword>
<dbReference type="InterPro" id="IPR009000">
    <property type="entry name" value="Transl_B-barrel_sf"/>
</dbReference>
<dbReference type="Pfam" id="PF02272">
    <property type="entry name" value="DHHA1"/>
    <property type="match status" value="1"/>
</dbReference>
<dbReference type="PROSITE" id="PS50860">
    <property type="entry name" value="AA_TRNA_LIGASE_II_ALA"/>
    <property type="match status" value="1"/>
</dbReference>
<dbReference type="PANTHER" id="PTHR43462:SF1">
    <property type="entry name" value="ALANYL-TRNA EDITING PROTEIN AARSD1"/>
    <property type="match status" value="1"/>
</dbReference>
<sequence length="401" mass="45634">MTHKLYYDDPYIHSFSSNVLKQDKDETGNWYVVLQETAFYPTGGGQPHDTGTLGDSNVINVEEIDGEIRHYLDKELCHLTNVEGQVNWDRRFDHMQQHAGQHILSAAFEELYEYKTVSFHLGKEFLTIDLDIENLSEDKAQLVESLANKIVREGRLIETRWVSNEELNNYTLRKEISVKEDIRLVIIPDFDYNGCGGTHPLTTSQVGVIKILGWERQNKIIRLQFICGNRVLSQFQSKHRILTEVSQLISSPEEGIKETISKLLENMKQQAKCLEEVKDQLLIYEAKDLMSLESYREDDIIILCKVFDNRPISDLQKIARYITDATANSTTLFVTDFQNRMQILCASGEDSSINSKEIVSKALPIINGKGGGNARLAQGGGDLAISKKLLLEKMSELVYPK</sequence>
<dbReference type="SUPFAM" id="SSF55186">
    <property type="entry name" value="ThrRS/AlaRS common domain"/>
    <property type="match status" value="1"/>
</dbReference>
<dbReference type="SUPFAM" id="SSF50447">
    <property type="entry name" value="Translation proteins"/>
    <property type="match status" value="1"/>
</dbReference>
<dbReference type="InterPro" id="IPR018163">
    <property type="entry name" value="Thr/Ala-tRNA-synth_IIc_edit"/>
</dbReference>
<organism evidence="7 8">
    <name type="scientific">Bacillus salitolerans</name>
    <dbReference type="NCBI Taxonomy" id="1437434"/>
    <lineage>
        <taxon>Bacteria</taxon>
        <taxon>Bacillati</taxon>
        <taxon>Bacillota</taxon>
        <taxon>Bacilli</taxon>
        <taxon>Bacillales</taxon>
        <taxon>Bacillaceae</taxon>
        <taxon>Bacillus</taxon>
    </lineage>
</organism>
<feature type="domain" description="Alanyl-transfer RNA synthetases family profile" evidence="6">
    <location>
        <begin position="1"/>
        <end position="237"/>
    </location>
</feature>
<dbReference type="SMART" id="SM00863">
    <property type="entry name" value="tRNA_SAD"/>
    <property type="match status" value="1"/>
</dbReference>
<dbReference type="Gene3D" id="3.10.310.40">
    <property type="match status" value="1"/>
</dbReference>
<dbReference type="InterPro" id="IPR003156">
    <property type="entry name" value="DHHA1_dom"/>
</dbReference>
<evidence type="ECO:0000256" key="1">
    <source>
        <dbReference type="ARBA" id="ARBA00001947"/>
    </source>
</evidence>
<proteinExistence type="predicted"/>
<comment type="cofactor">
    <cofactor evidence="1">
        <name>Zn(2+)</name>
        <dbReference type="ChEBI" id="CHEBI:29105"/>
    </cofactor>
</comment>
<dbReference type="Gene3D" id="2.40.30.130">
    <property type="match status" value="1"/>
</dbReference>
<reference evidence="8" key="1">
    <citation type="journal article" date="2019" name="Int. J. Syst. Evol. Microbiol.">
        <title>The Global Catalogue of Microorganisms (GCM) 10K type strain sequencing project: providing services to taxonomists for standard genome sequencing and annotation.</title>
        <authorList>
            <consortium name="The Broad Institute Genomics Platform"/>
            <consortium name="The Broad Institute Genome Sequencing Center for Infectious Disease"/>
            <person name="Wu L."/>
            <person name="Ma J."/>
        </authorList>
    </citation>
    <scope>NUCLEOTIDE SEQUENCE [LARGE SCALE GENOMIC DNA]</scope>
    <source>
        <strain evidence="8">CCUG 49339</strain>
    </source>
</reference>
<comment type="subcellular location">
    <subcellularLocation>
        <location evidence="2">Cytoplasm</location>
    </subcellularLocation>
</comment>
<accession>A0ABW4LQB9</accession>
<dbReference type="RefSeq" id="WP_377928474.1">
    <property type="nucleotide sequence ID" value="NZ_JBHUEM010000020.1"/>
</dbReference>
<name>A0ABW4LQB9_9BACI</name>